<sequence>MTSPSSANSVLSYSVLAFGEALLKLTLPSTHRLENLTTLKAECAGSELNVAAALRALGRPAAWVSALPPGPLGDWARSHLHALDVTDLSLERPGRLGTYYLEDHHAPRPSRAVYDRSGTAFQALTAADLDPGWLAGRGALHVSGINLALGGGARALTLALMAAAREQGVLVSFDVNHRRLLLVDADAPDIYAGAARHADLIFVAARDVGLLGGPDGLRAINPRALIVVTRGAQGSEAYPPGIERTEPVLQAALPATGPGRIGRGDAFAAGFLHAHLGGAGPADALRFASACAALKTTLPGDQLRATQAEVQSVLAGGDWSEPRR</sequence>
<comment type="caution">
    <text evidence="7">The sequence shown here is derived from an EMBL/GenBank/DDBJ whole genome shotgun (WGS) entry which is preliminary data.</text>
</comment>
<dbReference type="SUPFAM" id="SSF53613">
    <property type="entry name" value="Ribokinase-like"/>
    <property type="match status" value="1"/>
</dbReference>
<organism evidence="7 8">
    <name type="scientific">Deinococcus marmoris</name>
    <dbReference type="NCBI Taxonomy" id="249408"/>
    <lineage>
        <taxon>Bacteria</taxon>
        <taxon>Thermotogati</taxon>
        <taxon>Deinococcota</taxon>
        <taxon>Deinococci</taxon>
        <taxon>Deinococcales</taxon>
        <taxon>Deinococcaceae</taxon>
        <taxon>Deinococcus</taxon>
    </lineage>
</organism>
<dbReference type="STRING" id="249408.BOO71_0009142"/>
<accession>A0A1U7NWP9</accession>
<evidence type="ECO:0000256" key="5">
    <source>
        <dbReference type="ARBA" id="ARBA00022840"/>
    </source>
</evidence>
<protein>
    <submittedName>
        <fullName evidence="7">2-dehydro-3-deoxygluconate kinase</fullName>
    </submittedName>
</protein>
<dbReference type="GO" id="GO:0016301">
    <property type="term" value="F:kinase activity"/>
    <property type="evidence" value="ECO:0007669"/>
    <property type="project" value="UniProtKB-KW"/>
</dbReference>
<evidence type="ECO:0000256" key="3">
    <source>
        <dbReference type="ARBA" id="ARBA00022741"/>
    </source>
</evidence>
<evidence type="ECO:0000313" key="7">
    <source>
        <dbReference type="EMBL" id="OLV17342.1"/>
    </source>
</evidence>
<evidence type="ECO:0000256" key="1">
    <source>
        <dbReference type="ARBA" id="ARBA00010688"/>
    </source>
</evidence>
<dbReference type="Pfam" id="PF00294">
    <property type="entry name" value="PfkB"/>
    <property type="match status" value="1"/>
</dbReference>
<keyword evidence="4 7" id="KW-0418">Kinase</keyword>
<feature type="domain" description="Carbohydrate kinase PfkB" evidence="6">
    <location>
        <begin position="15"/>
        <end position="303"/>
    </location>
</feature>
<gene>
    <name evidence="7" type="ORF">BOO71_0009142</name>
</gene>
<keyword evidence="8" id="KW-1185">Reference proteome</keyword>
<comment type="similarity">
    <text evidence="1">Belongs to the carbohydrate kinase PfkB family.</text>
</comment>
<evidence type="ECO:0000259" key="6">
    <source>
        <dbReference type="Pfam" id="PF00294"/>
    </source>
</evidence>
<dbReference type="RefSeq" id="WP_254843184.1">
    <property type="nucleotide sequence ID" value="NZ_MSTI01000104.1"/>
</dbReference>
<keyword evidence="5" id="KW-0067">ATP-binding</keyword>
<dbReference type="GO" id="GO:0005524">
    <property type="term" value="F:ATP binding"/>
    <property type="evidence" value="ECO:0007669"/>
    <property type="project" value="UniProtKB-KW"/>
</dbReference>
<dbReference type="InterPro" id="IPR050306">
    <property type="entry name" value="PfkB_Carbo_kinase"/>
</dbReference>
<dbReference type="PANTHER" id="PTHR43085">
    <property type="entry name" value="HEXOKINASE FAMILY MEMBER"/>
    <property type="match status" value="1"/>
</dbReference>
<evidence type="ECO:0000256" key="2">
    <source>
        <dbReference type="ARBA" id="ARBA00022679"/>
    </source>
</evidence>
<dbReference type="InterPro" id="IPR029056">
    <property type="entry name" value="Ribokinase-like"/>
</dbReference>
<dbReference type="Proteomes" id="UP000186607">
    <property type="component" value="Unassembled WGS sequence"/>
</dbReference>
<dbReference type="InterPro" id="IPR011611">
    <property type="entry name" value="PfkB_dom"/>
</dbReference>
<name>A0A1U7NWP9_9DEIO</name>
<evidence type="ECO:0000256" key="4">
    <source>
        <dbReference type="ARBA" id="ARBA00022777"/>
    </source>
</evidence>
<proteinExistence type="inferred from homology"/>
<evidence type="ECO:0000313" key="8">
    <source>
        <dbReference type="Proteomes" id="UP000186607"/>
    </source>
</evidence>
<dbReference type="Gene3D" id="3.40.1190.20">
    <property type="match status" value="1"/>
</dbReference>
<dbReference type="EMBL" id="MSTI01000104">
    <property type="protein sequence ID" value="OLV17342.1"/>
    <property type="molecule type" value="Genomic_DNA"/>
</dbReference>
<keyword evidence="2" id="KW-0808">Transferase</keyword>
<keyword evidence="3" id="KW-0547">Nucleotide-binding</keyword>
<reference evidence="7 8" key="1">
    <citation type="submission" date="2017-01" db="EMBL/GenBank/DDBJ databases">
        <title>Genome Analysis of Deinococcus marmoris KOPRI26562.</title>
        <authorList>
            <person name="Kim J.H."/>
            <person name="Oh H.-M."/>
        </authorList>
    </citation>
    <scope>NUCLEOTIDE SEQUENCE [LARGE SCALE GENOMIC DNA]</scope>
    <source>
        <strain evidence="7 8">KOPRI26562</strain>
    </source>
</reference>
<dbReference type="AlphaFoldDB" id="A0A1U7NWP9"/>
<dbReference type="PANTHER" id="PTHR43085:SF1">
    <property type="entry name" value="PSEUDOURIDINE KINASE-RELATED"/>
    <property type="match status" value="1"/>
</dbReference>
<dbReference type="CDD" id="cd01166">
    <property type="entry name" value="KdgK"/>
    <property type="match status" value="1"/>
</dbReference>